<evidence type="ECO:0000313" key="2">
    <source>
        <dbReference type="Proteomes" id="UP000664360"/>
    </source>
</evidence>
<keyword evidence="2" id="KW-1185">Reference proteome</keyword>
<name>A0ABZ2SXH4_9ENTE</name>
<organism evidence="1 2">
    <name type="scientific">Candidatus Enterococcus mangumiae</name>
    <dbReference type="NCBI Taxonomy" id="2230878"/>
    <lineage>
        <taxon>Bacteria</taxon>
        <taxon>Bacillati</taxon>
        <taxon>Bacillota</taxon>
        <taxon>Bacilli</taxon>
        <taxon>Lactobacillales</taxon>
        <taxon>Enterococcaceae</taxon>
        <taxon>Enterococcus</taxon>
    </lineage>
</organism>
<protein>
    <recommendedName>
        <fullName evidence="3">Nucleotidyl transferase AbiEii/AbiGii toxin family protein</fullName>
    </recommendedName>
</protein>
<evidence type="ECO:0000313" key="1">
    <source>
        <dbReference type="EMBL" id="WYJ80428.1"/>
    </source>
</evidence>
<dbReference type="Pfam" id="PF08843">
    <property type="entry name" value="AbiEii"/>
    <property type="match status" value="1"/>
</dbReference>
<evidence type="ECO:0008006" key="3">
    <source>
        <dbReference type="Google" id="ProtNLM"/>
    </source>
</evidence>
<dbReference type="InterPro" id="IPR014942">
    <property type="entry name" value="AbiEii"/>
</dbReference>
<sequence>MIKESSFTADWYSSVEKDYQKLDHNLLDKVTHALYLLEKLTDTQLEFIFKGGTCLLLLLEEIKRFSIDIDIVITRTISKEKLSNTLQTIIDCSLFTRFEEQSRYQTEIPKAHFKFFYPSPLDGTESYVLLDILFESSPYNQVIELPINSPFVVTSPPNKAVHVPDIENILGDKLTAFAPNTTGIPYNKGKEMEIIKQLFDVESLFDQANDLDKIRAAFIKCAKQELIYRELSNMGPDDVLDDILKTACVIGGRGSSYKETFLKLEDGIRRIKSHIICKNYILEEAVVSASKAAYLACLIKSNHTTIEHYDSSKSLPELTGVFLFKKMGKIKKFSPEAYYYFAKAQEISNYIHQTANDTI</sequence>
<accession>A0ABZ2SXH4</accession>
<dbReference type="EMBL" id="CP147250">
    <property type="protein sequence ID" value="WYJ80428.1"/>
    <property type="molecule type" value="Genomic_DNA"/>
</dbReference>
<dbReference type="RefSeq" id="WP_206856561.1">
    <property type="nucleotide sequence ID" value="NZ_CP147250.1"/>
</dbReference>
<proteinExistence type="predicted"/>
<dbReference type="Gene3D" id="3.10.450.620">
    <property type="entry name" value="JHP933, nucleotidyltransferase-like core domain"/>
    <property type="match status" value="1"/>
</dbReference>
<reference evidence="1 2" key="1">
    <citation type="submission" date="2021-03" db="EMBL/GenBank/DDBJ databases">
        <authorList>
            <person name="Gilmore M.S."/>
            <person name="Schwartzman J."/>
            <person name="Van Tyne D."/>
            <person name="Martin M."/>
            <person name="Earl A.M."/>
            <person name="Manson A.L."/>
            <person name="Straub T."/>
            <person name="Salamzade R."/>
            <person name="Saavedra J."/>
            <person name="Lebreton F."/>
            <person name="Prichula J."/>
            <person name="Schaufler K."/>
            <person name="Gaca A."/>
            <person name="Sgardioli B."/>
            <person name="Wagenaar J."/>
            <person name="Strong T."/>
        </authorList>
    </citation>
    <scope>NUCLEOTIDE SEQUENCE [LARGE SCALE GENOMIC DNA]</scope>
    <source>
        <strain evidence="1 2">DIV1094</strain>
    </source>
</reference>
<gene>
    <name evidence="1" type="ORF">DOK79_001991</name>
</gene>
<reference evidence="1 2" key="2">
    <citation type="submission" date="2024-03" db="EMBL/GenBank/DDBJ databases">
        <title>The Genome Sequence of Enterococcus sp. DIV1094.</title>
        <authorList>
            <consortium name="The Broad Institute Genomics Platform"/>
            <consortium name="The Broad Institute Microbial Omics Core"/>
            <consortium name="The Broad Institute Genomic Center for Infectious Diseases"/>
            <person name="Earl A."/>
            <person name="Manson A."/>
            <person name="Gilmore M."/>
            <person name="Schwartman J."/>
            <person name="Shea T."/>
            <person name="Abouelleil A."/>
            <person name="Cao P."/>
            <person name="Chapman S."/>
            <person name="Cusick C."/>
            <person name="Young S."/>
            <person name="Neafsey D."/>
            <person name="Nusbaum C."/>
            <person name="Birren B."/>
        </authorList>
    </citation>
    <scope>NUCLEOTIDE SEQUENCE [LARGE SCALE GENOMIC DNA]</scope>
    <source>
        <strain evidence="1 2">DIV1094</strain>
    </source>
</reference>
<dbReference type="Proteomes" id="UP000664360">
    <property type="component" value="Chromosome"/>
</dbReference>